<dbReference type="SUPFAM" id="SSF48452">
    <property type="entry name" value="TPR-like"/>
    <property type="match status" value="1"/>
</dbReference>
<name>A0A9W6ZHC0_9STRA</name>
<dbReference type="EMBL" id="BRXZ01004550">
    <property type="protein sequence ID" value="GMH51053.1"/>
    <property type="molecule type" value="Genomic_DNA"/>
</dbReference>
<evidence type="ECO:0000256" key="1">
    <source>
        <dbReference type="ARBA" id="ARBA00022737"/>
    </source>
</evidence>
<reference evidence="4" key="1">
    <citation type="submission" date="2022-07" db="EMBL/GenBank/DDBJ databases">
        <title>Genome analysis of Parmales, a sister group of diatoms, reveals the evolutionary specialization of diatoms from phago-mixotrophs to photoautotrophs.</title>
        <authorList>
            <person name="Ban H."/>
            <person name="Sato S."/>
            <person name="Yoshikawa S."/>
            <person name="Kazumasa Y."/>
            <person name="Nakamura Y."/>
            <person name="Ichinomiya M."/>
            <person name="Saitoh K."/>
            <person name="Sato N."/>
            <person name="Blanc-Mathieu R."/>
            <person name="Endo H."/>
            <person name="Kuwata A."/>
            <person name="Ogata H."/>
        </authorList>
    </citation>
    <scope>NUCLEOTIDE SEQUENCE</scope>
</reference>
<evidence type="ECO:0000256" key="2">
    <source>
        <dbReference type="ARBA" id="ARBA00022803"/>
    </source>
</evidence>
<feature type="region of interest" description="Disordered" evidence="3">
    <location>
        <begin position="30"/>
        <end position="49"/>
    </location>
</feature>
<keyword evidence="2" id="KW-0802">TPR repeat</keyword>
<dbReference type="InterPro" id="IPR011990">
    <property type="entry name" value="TPR-like_helical_dom_sf"/>
</dbReference>
<evidence type="ECO:0000313" key="4">
    <source>
        <dbReference type="EMBL" id="GMH51053.1"/>
    </source>
</evidence>
<dbReference type="PANTHER" id="PTHR11242">
    <property type="entry name" value="ARYL HYDROCARBON RECEPTOR INTERACTING PROTEIN RELATED"/>
    <property type="match status" value="1"/>
</dbReference>
<keyword evidence="5" id="KW-1185">Reference proteome</keyword>
<organism evidence="4 5">
    <name type="scientific">Triparma retinervis</name>
    <dbReference type="NCBI Taxonomy" id="2557542"/>
    <lineage>
        <taxon>Eukaryota</taxon>
        <taxon>Sar</taxon>
        <taxon>Stramenopiles</taxon>
        <taxon>Ochrophyta</taxon>
        <taxon>Bolidophyceae</taxon>
        <taxon>Parmales</taxon>
        <taxon>Triparmaceae</taxon>
        <taxon>Triparma</taxon>
    </lineage>
</organism>
<dbReference type="PANTHER" id="PTHR11242:SF0">
    <property type="entry name" value="TPR_REGION DOMAIN-CONTAINING PROTEIN"/>
    <property type="match status" value="1"/>
</dbReference>
<keyword evidence="1" id="KW-0677">Repeat</keyword>
<gene>
    <name evidence="4" type="ORF">TrRE_jg13642</name>
</gene>
<dbReference type="Proteomes" id="UP001165082">
    <property type="component" value="Unassembled WGS sequence"/>
</dbReference>
<sequence>MMIGTMNETMKKVGGSVELKRKLDNGALISSTEGERKAADMSAKMRQSAEEVKGQPFSVKLEWSRLRREQGNAIFRRGEWGEAMDVYMTCLVAISNDKGELEESEREISLPVLLNLAQCALNLRMASKCIQFCDHAE</sequence>
<dbReference type="Gene3D" id="1.25.40.10">
    <property type="entry name" value="Tetratricopeptide repeat domain"/>
    <property type="match status" value="1"/>
</dbReference>
<dbReference type="OrthoDB" id="266518at2759"/>
<evidence type="ECO:0000313" key="5">
    <source>
        <dbReference type="Proteomes" id="UP001165082"/>
    </source>
</evidence>
<proteinExistence type="predicted"/>
<accession>A0A9W6ZHC0</accession>
<dbReference type="InterPro" id="IPR039663">
    <property type="entry name" value="AIP/AIPL1/TTC9"/>
</dbReference>
<protein>
    <submittedName>
        <fullName evidence="4">Uncharacterized protein</fullName>
    </submittedName>
</protein>
<evidence type="ECO:0000256" key="3">
    <source>
        <dbReference type="SAM" id="MobiDB-lite"/>
    </source>
</evidence>
<comment type="caution">
    <text evidence="4">The sequence shown here is derived from an EMBL/GenBank/DDBJ whole genome shotgun (WGS) entry which is preliminary data.</text>
</comment>
<dbReference type="AlphaFoldDB" id="A0A9W6ZHC0"/>
<feature type="non-terminal residue" evidence="4">
    <location>
        <position position="137"/>
    </location>
</feature>